<dbReference type="GO" id="GO:0015074">
    <property type="term" value="P:DNA integration"/>
    <property type="evidence" value="ECO:0007669"/>
    <property type="project" value="InterPro"/>
</dbReference>
<proteinExistence type="predicted"/>
<dbReference type="Pfam" id="PF17921">
    <property type="entry name" value="Integrase_H2C2"/>
    <property type="match status" value="1"/>
</dbReference>
<protein>
    <recommendedName>
        <fullName evidence="1">Integrase catalytic domain-containing protein</fullName>
    </recommendedName>
</protein>
<accession>A0AAV0WVE9</accession>
<dbReference type="GO" id="GO:0003676">
    <property type="term" value="F:nucleic acid binding"/>
    <property type="evidence" value="ECO:0007669"/>
    <property type="project" value="InterPro"/>
</dbReference>
<dbReference type="Proteomes" id="UP001160148">
    <property type="component" value="Unassembled WGS sequence"/>
</dbReference>
<comment type="caution">
    <text evidence="2">The sequence shown here is derived from an EMBL/GenBank/DDBJ whole genome shotgun (WGS) entry which is preliminary data.</text>
</comment>
<dbReference type="PROSITE" id="PS50994">
    <property type="entry name" value="INTEGRASE"/>
    <property type="match status" value="1"/>
</dbReference>
<reference evidence="2 3" key="1">
    <citation type="submission" date="2023-01" db="EMBL/GenBank/DDBJ databases">
        <authorList>
            <person name="Whitehead M."/>
        </authorList>
    </citation>
    <scope>NUCLEOTIDE SEQUENCE [LARGE SCALE GENOMIC DNA]</scope>
</reference>
<evidence type="ECO:0000313" key="3">
    <source>
        <dbReference type="Proteomes" id="UP001160148"/>
    </source>
</evidence>
<dbReference type="InterPro" id="IPR041588">
    <property type="entry name" value="Integrase_H2C2"/>
</dbReference>
<keyword evidence="3" id="KW-1185">Reference proteome</keyword>
<organism evidence="2 3">
    <name type="scientific">Macrosiphum euphorbiae</name>
    <name type="common">potato aphid</name>
    <dbReference type="NCBI Taxonomy" id="13131"/>
    <lineage>
        <taxon>Eukaryota</taxon>
        <taxon>Metazoa</taxon>
        <taxon>Ecdysozoa</taxon>
        <taxon>Arthropoda</taxon>
        <taxon>Hexapoda</taxon>
        <taxon>Insecta</taxon>
        <taxon>Pterygota</taxon>
        <taxon>Neoptera</taxon>
        <taxon>Paraneoptera</taxon>
        <taxon>Hemiptera</taxon>
        <taxon>Sternorrhyncha</taxon>
        <taxon>Aphidomorpha</taxon>
        <taxon>Aphidoidea</taxon>
        <taxon>Aphididae</taxon>
        <taxon>Macrosiphini</taxon>
        <taxon>Macrosiphum</taxon>
    </lineage>
</organism>
<dbReference type="InterPro" id="IPR012337">
    <property type="entry name" value="RNaseH-like_sf"/>
</dbReference>
<dbReference type="PANTHER" id="PTHR47331">
    <property type="entry name" value="PHD-TYPE DOMAIN-CONTAINING PROTEIN"/>
    <property type="match status" value="1"/>
</dbReference>
<evidence type="ECO:0000259" key="1">
    <source>
        <dbReference type="PROSITE" id="PS50994"/>
    </source>
</evidence>
<sequence length="354" mass="39866">MELTSLNEKGILRVGGHLKHSEMAYDMKHPIILPKNHSFTTMIINQVYLHNLHSSLSVTMTLLRQRYWIIHNRSSVKRVIHNCIKCYRFRKAACHQLMSNLPTSRITLATAFERVGVDFSGPFNIKSKLCCRTFTKSYIALFICLTTKAVHLEKVDGLSTEDYIATLRRFIARRGLPAIISSDNGTNFTGTNNKLCKLYKLIQQPDHQNSVTLFCQSKEIQWKFIPPASPHHGGLWESNIKSAKGILNKVTGDMCFTAEELNTLFCQIEAILNSRPLQAVSMDTTDYTALTPGHSYRKDFGNDGHPNIYVHCKTGLSGDTSDTSDGQVRVVKIRTAVAELTSPITKLIKLPINQ</sequence>
<dbReference type="SUPFAM" id="SSF53098">
    <property type="entry name" value="Ribonuclease H-like"/>
    <property type="match status" value="1"/>
</dbReference>
<gene>
    <name evidence="2" type="ORF">MEUPH1_LOCUS15387</name>
</gene>
<dbReference type="Gene3D" id="3.30.420.10">
    <property type="entry name" value="Ribonuclease H-like superfamily/Ribonuclease H"/>
    <property type="match status" value="1"/>
</dbReference>
<dbReference type="AlphaFoldDB" id="A0AAV0WVE9"/>
<dbReference type="InterPro" id="IPR001584">
    <property type="entry name" value="Integrase_cat-core"/>
</dbReference>
<dbReference type="Pfam" id="PF00665">
    <property type="entry name" value="rve"/>
    <property type="match status" value="1"/>
</dbReference>
<dbReference type="EMBL" id="CARXXK010000002">
    <property type="protein sequence ID" value="CAI6360045.1"/>
    <property type="molecule type" value="Genomic_DNA"/>
</dbReference>
<dbReference type="InterPro" id="IPR036397">
    <property type="entry name" value="RNaseH_sf"/>
</dbReference>
<feature type="domain" description="Integrase catalytic" evidence="1">
    <location>
        <begin position="98"/>
        <end position="300"/>
    </location>
</feature>
<name>A0AAV0WVE9_9HEMI</name>
<evidence type="ECO:0000313" key="2">
    <source>
        <dbReference type="EMBL" id="CAI6360045.1"/>
    </source>
</evidence>